<proteinExistence type="predicted"/>
<name>Q0EYS0_9PROT</name>
<keyword evidence="2" id="KW-1185">Reference proteome</keyword>
<organism evidence="1 2">
    <name type="scientific">Mariprofundus ferrooxydans PV-1</name>
    <dbReference type="NCBI Taxonomy" id="314345"/>
    <lineage>
        <taxon>Bacteria</taxon>
        <taxon>Pseudomonadati</taxon>
        <taxon>Pseudomonadota</taxon>
        <taxon>Candidatius Mariprofundia</taxon>
        <taxon>Mariprofundales</taxon>
        <taxon>Mariprofundaceae</taxon>
        <taxon>Mariprofundus</taxon>
    </lineage>
</organism>
<reference evidence="1 2" key="1">
    <citation type="submission" date="2006-09" db="EMBL/GenBank/DDBJ databases">
        <authorList>
            <person name="Emerson D."/>
            <person name="Ferriera S."/>
            <person name="Johnson J."/>
            <person name="Kravitz S."/>
            <person name="Halpern A."/>
            <person name="Remington K."/>
            <person name="Beeson K."/>
            <person name="Tran B."/>
            <person name="Rogers Y.-H."/>
            <person name="Friedman R."/>
            <person name="Venter J.C."/>
        </authorList>
    </citation>
    <scope>NUCLEOTIDE SEQUENCE [LARGE SCALE GENOMIC DNA]</scope>
    <source>
        <strain evidence="1 2">PV-1</strain>
    </source>
</reference>
<evidence type="ECO:0000313" key="2">
    <source>
        <dbReference type="Proteomes" id="UP000005297"/>
    </source>
</evidence>
<dbReference type="RefSeq" id="WP_009849267.1">
    <property type="nucleotide sequence ID" value="NZ_DS022294.1"/>
</dbReference>
<comment type="caution">
    <text evidence="1">The sequence shown here is derived from an EMBL/GenBank/DDBJ whole genome shotgun (WGS) entry which is preliminary data.</text>
</comment>
<dbReference type="AlphaFoldDB" id="Q0EYS0"/>
<accession>Q0EYS0</accession>
<dbReference type="OrthoDB" id="5296363at2"/>
<sequence>MPDAFIWYHADEKLEPELIDWLNVSAEKTGVRGKLYIRKQDNKTTFMETYANVPASTIKRIEKLAALQPVFTHIERRCESFIEIS</sequence>
<dbReference type="InParanoid" id="Q0EYS0"/>
<dbReference type="Proteomes" id="UP000005297">
    <property type="component" value="Unassembled WGS sequence"/>
</dbReference>
<gene>
    <name evidence="1" type="ORF">SPV1_08716</name>
</gene>
<dbReference type="HOGENOM" id="CLU_2508803_0_0_0"/>
<dbReference type="STRING" id="314344.AL013_03520"/>
<evidence type="ECO:0000313" key="1">
    <source>
        <dbReference type="EMBL" id="EAU54487.1"/>
    </source>
</evidence>
<dbReference type="EMBL" id="AATS01000008">
    <property type="protein sequence ID" value="EAU54487.1"/>
    <property type="molecule type" value="Genomic_DNA"/>
</dbReference>
<protein>
    <submittedName>
        <fullName evidence="1">Uncharacterized protein</fullName>
    </submittedName>
</protein>